<dbReference type="RefSeq" id="WP_078809972.1">
    <property type="nucleotide sequence ID" value="NZ_FUWM01000011.1"/>
</dbReference>
<dbReference type="STRING" id="142842.SAMN02745118_01499"/>
<evidence type="ECO:0000313" key="3">
    <source>
        <dbReference type="Proteomes" id="UP000190625"/>
    </source>
</evidence>
<dbReference type="SUPFAM" id="SSF75138">
    <property type="entry name" value="HprK N-terminal domain-like"/>
    <property type="match status" value="1"/>
</dbReference>
<evidence type="ECO:0000313" key="2">
    <source>
        <dbReference type="EMBL" id="SJZ67406.1"/>
    </source>
</evidence>
<dbReference type="Pfam" id="PF07085">
    <property type="entry name" value="DRTGG"/>
    <property type="match status" value="1"/>
</dbReference>
<proteinExistence type="predicted"/>
<gene>
    <name evidence="2" type="ORF">SAMN02745118_01499</name>
</gene>
<dbReference type="AlphaFoldDB" id="A0A1T4MKN9"/>
<keyword evidence="3" id="KW-1185">Reference proteome</keyword>
<feature type="domain" description="DRTGG" evidence="1">
    <location>
        <begin position="5"/>
        <end position="105"/>
    </location>
</feature>
<dbReference type="EMBL" id="FUWM01000011">
    <property type="protein sequence ID" value="SJZ67406.1"/>
    <property type="molecule type" value="Genomic_DNA"/>
</dbReference>
<dbReference type="Gene3D" id="3.40.1390.20">
    <property type="entry name" value="HprK N-terminal domain-like"/>
    <property type="match status" value="1"/>
</dbReference>
<dbReference type="InterPro" id="IPR010766">
    <property type="entry name" value="DRTGG"/>
</dbReference>
<dbReference type="InterPro" id="IPR028979">
    <property type="entry name" value="Ser_kin/Pase_Hpr-like_N_sf"/>
</dbReference>
<organism evidence="2 3">
    <name type="scientific">Selenihalanaerobacter shriftii</name>
    <dbReference type="NCBI Taxonomy" id="142842"/>
    <lineage>
        <taxon>Bacteria</taxon>
        <taxon>Bacillati</taxon>
        <taxon>Bacillota</taxon>
        <taxon>Clostridia</taxon>
        <taxon>Halanaerobiales</taxon>
        <taxon>Halobacteroidaceae</taxon>
        <taxon>Selenihalanaerobacter</taxon>
    </lineage>
</organism>
<dbReference type="Proteomes" id="UP000190625">
    <property type="component" value="Unassembled WGS sequence"/>
</dbReference>
<accession>A0A1T4MKN9</accession>
<dbReference type="OrthoDB" id="9800356at2"/>
<protein>
    <submittedName>
        <fullName evidence="2">DRTGG domain-containing protein</fullName>
    </submittedName>
</protein>
<reference evidence="3" key="1">
    <citation type="submission" date="2017-02" db="EMBL/GenBank/DDBJ databases">
        <authorList>
            <person name="Varghese N."/>
            <person name="Submissions S."/>
        </authorList>
    </citation>
    <scope>NUCLEOTIDE SEQUENCE [LARGE SCALE GENOMIC DNA]</scope>
    <source>
        <strain evidence="3">ATCC BAA-73</strain>
    </source>
</reference>
<sequence>MELLEIVNELELEVVIESVELDKQVTGGYCSDLLSNVMGQAEPGNLWITLQTHQNIVAVASLIELSGIVVACGAEVDTETINKARQEDIPILTTDLSIYEVAGRLYNLGV</sequence>
<evidence type="ECO:0000259" key="1">
    <source>
        <dbReference type="Pfam" id="PF07085"/>
    </source>
</evidence>
<name>A0A1T4MKN9_9FIRM</name>